<reference evidence="7" key="1">
    <citation type="submission" date="2021-08" db="EMBL/GenBank/DDBJ databases">
        <title>WGS assembly of Ceratopteris richardii.</title>
        <authorList>
            <person name="Marchant D.B."/>
            <person name="Chen G."/>
            <person name="Jenkins J."/>
            <person name="Shu S."/>
            <person name="Leebens-Mack J."/>
            <person name="Grimwood J."/>
            <person name="Schmutz J."/>
            <person name="Soltis P."/>
            <person name="Soltis D."/>
            <person name="Chen Z.-H."/>
        </authorList>
    </citation>
    <scope>NUCLEOTIDE SEQUENCE</scope>
    <source>
        <strain evidence="7">Whitten #5841</strain>
        <tissue evidence="7">Leaf</tissue>
    </source>
</reference>
<dbReference type="Pfam" id="PF03942">
    <property type="entry name" value="DTW"/>
    <property type="match status" value="1"/>
</dbReference>
<evidence type="ECO:0000256" key="2">
    <source>
        <dbReference type="ARBA" id="ARBA00022679"/>
    </source>
</evidence>
<dbReference type="SMART" id="SM01144">
    <property type="entry name" value="DTW"/>
    <property type="match status" value="1"/>
</dbReference>
<dbReference type="GO" id="GO:0008033">
    <property type="term" value="P:tRNA processing"/>
    <property type="evidence" value="ECO:0007669"/>
    <property type="project" value="UniProtKB-KW"/>
</dbReference>
<keyword evidence="2" id="KW-0808">Transferase</keyword>
<dbReference type="InterPro" id="IPR039262">
    <property type="entry name" value="DTWD2/TAPT"/>
</dbReference>
<dbReference type="InterPro" id="IPR005636">
    <property type="entry name" value="DTW"/>
</dbReference>
<proteinExistence type="predicted"/>
<gene>
    <name evidence="7" type="ORF">KP509_06G043000</name>
</gene>
<dbReference type="OrthoDB" id="408541at2759"/>
<dbReference type="GO" id="GO:0016432">
    <property type="term" value="F:tRNA-uridine aminocarboxypropyltransferase activity"/>
    <property type="evidence" value="ECO:0007669"/>
    <property type="project" value="UniProtKB-EC"/>
</dbReference>
<evidence type="ECO:0000313" key="7">
    <source>
        <dbReference type="EMBL" id="KAH7434969.1"/>
    </source>
</evidence>
<evidence type="ECO:0000256" key="5">
    <source>
        <dbReference type="ARBA" id="ARBA00048718"/>
    </source>
</evidence>
<dbReference type="EC" id="2.5.1.25" evidence="1"/>
<evidence type="ECO:0000313" key="8">
    <source>
        <dbReference type="Proteomes" id="UP000825935"/>
    </source>
</evidence>
<dbReference type="OMA" id="AQMSFGG"/>
<organism evidence="7 8">
    <name type="scientific">Ceratopteris richardii</name>
    <name type="common">Triangle waterfern</name>
    <dbReference type="NCBI Taxonomy" id="49495"/>
    <lineage>
        <taxon>Eukaryota</taxon>
        <taxon>Viridiplantae</taxon>
        <taxon>Streptophyta</taxon>
        <taxon>Embryophyta</taxon>
        <taxon>Tracheophyta</taxon>
        <taxon>Polypodiopsida</taxon>
        <taxon>Polypodiidae</taxon>
        <taxon>Polypodiales</taxon>
        <taxon>Pteridineae</taxon>
        <taxon>Pteridaceae</taxon>
        <taxon>Parkerioideae</taxon>
        <taxon>Ceratopteris</taxon>
    </lineage>
</organism>
<keyword evidence="4" id="KW-0819">tRNA processing</keyword>
<sequence>MLGTSWSVRNYGWLLPALPAVRSTRCNMPSRFRSRRLRAKAVVLQNSEEGEAAVVTQAEDFSKDWKDFGRCPPEIPPLVKRLIWEVKALEVELGEKLTFGGPRGCLQGRAKVAEEHRHRTFMGYLPDNEERLQFFSARQVACRILGCRGYLCKDCWLPLADCMCAKVKKFPLWSGIQLWIYMHPKVSNSDFLRKNNSGKLLWQVFGNDSTHLCVCGIEEQENAMWEAFRQSGQGSIWYLYPEQGNTHINEINLPRQIKSQMLECGKTKTTLNFILIDGTWTNSKMMVNRLQDRAGVTWKDQRMQSLSLTPEKHSVLHGLRPQPSLDRTCTAAATAQLLRELDLKDELSGCELGQAAAALDEGLKELLQALTIRLEKSGRAGKLTQYFSNF</sequence>
<feature type="domain" description="DTW" evidence="6">
    <location>
        <begin position="148"/>
        <end position="382"/>
    </location>
</feature>
<protein>
    <recommendedName>
        <fullName evidence="1">tRNA-uridine aminocarboxypropyltransferase</fullName>
        <ecNumber evidence="1">2.5.1.25</ecNumber>
    </recommendedName>
</protein>
<dbReference type="EMBL" id="CM035411">
    <property type="protein sequence ID" value="KAH7434969.1"/>
    <property type="molecule type" value="Genomic_DNA"/>
</dbReference>
<comment type="catalytic activity">
    <reaction evidence="5">
        <text>a uridine in tRNA + S-adenosyl-L-methionine = a 3-[(3S)-3-amino-3-carboxypropyl]uridine in tRNA + S-methyl-5'-thioadenosine + H(+)</text>
        <dbReference type="Rhea" id="RHEA:62432"/>
        <dbReference type="Rhea" id="RHEA-COMP:13339"/>
        <dbReference type="Rhea" id="RHEA-COMP:16092"/>
        <dbReference type="ChEBI" id="CHEBI:15378"/>
        <dbReference type="ChEBI" id="CHEBI:17509"/>
        <dbReference type="ChEBI" id="CHEBI:59789"/>
        <dbReference type="ChEBI" id="CHEBI:65315"/>
        <dbReference type="ChEBI" id="CHEBI:82930"/>
        <dbReference type="EC" id="2.5.1.25"/>
    </reaction>
</comment>
<evidence type="ECO:0000256" key="4">
    <source>
        <dbReference type="ARBA" id="ARBA00022694"/>
    </source>
</evidence>
<name>A0A8T2US58_CERRI</name>
<dbReference type="PANTHER" id="PTHR21392">
    <property type="entry name" value="TRNA-URIDINE AMINOCARBOXYPROPYLTRANSFERASE 2"/>
    <property type="match status" value="1"/>
</dbReference>
<evidence type="ECO:0000256" key="3">
    <source>
        <dbReference type="ARBA" id="ARBA00022691"/>
    </source>
</evidence>
<evidence type="ECO:0000259" key="6">
    <source>
        <dbReference type="SMART" id="SM01144"/>
    </source>
</evidence>
<keyword evidence="3" id="KW-0949">S-adenosyl-L-methionine</keyword>
<evidence type="ECO:0000256" key="1">
    <source>
        <dbReference type="ARBA" id="ARBA00012386"/>
    </source>
</evidence>
<dbReference type="Proteomes" id="UP000825935">
    <property type="component" value="Chromosome 6"/>
</dbReference>
<accession>A0A8T2US58</accession>
<keyword evidence="8" id="KW-1185">Reference proteome</keyword>
<comment type="caution">
    <text evidence="7">The sequence shown here is derived from an EMBL/GenBank/DDBJ whole genome shotgun (WGS) entry which is preliminary data.</text>
</comment>
<dbReference type="PANTHER" id="PTHR21392:SF4">
    <property type="entry name" value="TRNA-URIDINE AMINOCARBOXYPROPYLTRANSFERASE"/>
    <property type="match status" value="1"/>
</dbReference>
<dbReference type="AlphaFoldDB" id="A0A8T2US58"/>